<evidence type="ECO:0000313" key="3">
    <source>
        <dbReference type="Proteomes" id="UP000053961"/>
    </source>
</evidence>
<evidence type="ECO:0000313" key="2">
    <source>
        <dbReference type="EMBL" id="KUK95546.1"/>
    </source>
</evidence>
<dbReference type="EMBL" id="LGHB01000032">
    <property type="protein sequence ID" value="KUK95546.1"/>
    <property type="molecule type" value="Genomic_DNA"/>
</dbReference>
<sequence>MDGSGEFIAEGERSDVVHDLLSHLAEEMIRMNKVRQEEIRGFLSWLEEFCGARVDDLSNKTKVSAYYEIEFSELLAILKSNKRKLACYPGRRAFGEALQREYSASMEKLAPLLARIGETDRLIDAVVYRLYDLTGEEIEIVEASLS</sequence>
<dbReference type="PATRIC" id="fig|301375.6.peg.948"/>
<dbReference type="EMBL" id="LGFT01000021">
    <property type="protein sequence ID" value="KUK44607.1"/>
    <property type="molecule type" value="Genomic_DNA"/>
</dbReference>
<organism evidence="2 3">
    <name type="scientific">Methanothrix harundinacea</name>
    <dbReference type="NCBI Taxonomy" id="301375"/>
    <lineage>
        <taxon>Archaea</taxon>
        <taxon>Methanobacteriati</taxon>
        <taxon>Methanobacteriota</taxon>
        <taxon>Stenosarchaea group</taxon>
        <taxon>Methanomicrobia</taxon>
        <taxon>Methanotrichales</taxon>
        <taxon>Methanotrichaceae</taxon>
        <taxon>Methanothrix</taxon>
    </lineage>
</organism>
<dbReference type="AlphaFoldDB" id="A0A124G320"/>
<gene>
    <name evidence="1" type="ORF">XD72_1059</name>
    <name evidence="2" type="ORF">XE07_1744</name>
</gene>
<comment type="caution">
    <text evidence="2">The sequence shown here is derived from an EMBL/GenBank/DDBJ whole genome shotgun (WGS) entry which is preliminary data.</text>
</comment>
<reference evidence="2" key="1">
    <citation type="journal article" date="2015" name="MBio">
        <title>Genome-resolved metagenomic analysis reveals roles for candidate phyla and other microbial community members in biogeochemical transformations in oil reservoirs.</title>
        <authorList>
            <person name="Hu P."/>
            <person name="Tom L."/>
            <person name="Singh A."/>
            <person name="Thomas B.C."/>
            <person name="Baker B.J."/>
            <person name="Piceno Y.M."/>
            <person name="Andersen G.L."/>
            <person name="Banfield J.F."/>
        </authorList>
    </citation>
    <scope>NUCLEOTIDE SEQUENCE [LARGE SCALE GENOMIC DNA]</scope>
    <source>
        <strain evidence="2">56_747</strain>
    </source>
</reference>
<evidence type="ECO:0000313" key="4">
    <source>
        <dbReference type="Proteomes" id="UP000057043"/>
    </source>
</evidence>
<accession>A0A124G320</accession>
<dbReference type="Proteomes" id="UP000053961">
    <property type="component" value="Unassembled WGS sequence"/>
</dbReference>
<proteinExistence type="predicted"/>
<name>A0A124G320_9EURY</name>
<reference evidence="3 4" key="2">
    <citation type="journal article" date="2015" name="MBio">
        <title>Genome-Resolved Metagenomic Analysis Reveals Roles for Candidate Phyla and Other Microbial Community Members in Biogeochemical Transformations in Oil Reservoirs.</title>
        <authorList>
            <person name="Hu P."/>
            <person name="Tom L."/>
            <person name="Singh A."/>
            <person name="Thomas B.C."/>
            <person name="Baker B.J."/>
            <person name="Piceno Y.M."/>
            <person name="Andersen G.L."/>
            <person name="Banfield J.F."/>
        </authorList>
    </citation>
    <scope>NUCLEOTIDE SEQUENCE [LARGE SCALE GENOMIC DNA]</scope>
    <source>
        <strain evidence="1">57_489</strain>
    </source>
</reference>
<protein>
    <submittedName>
        <fullName evidence="2">Putative type II DNA modification enzyme</fullName>
    </submittedName>
</protein>
<evidence type="ECO:0000313" key="1">
    <source>
        <dbReference type="EMBL" id="KUK44607.1"/>
    </source>
</evidence>
<dbReference type="Proteomes" id="UP000057043">
    <property type="component" value="Unassembled WGS sequence"/>
</dbReference>